<keyword evidence="4 9" id="KW-0805">Transcription regulation</keyword>
<dbReference type="EMBL" id="LR746274">
    <property type="protein sequence ID" value="CAA7405248.1"/>
    <property type="molecule type" value="Genomic_DNA"/>
</dbReference>
<dbReference type="Gene3D" id="2.40.330.10">
    <property type="entry name" value="DNA-binding pseudobarrel domain"/>
    <property type="match status" value="1"/>
</dbReference>
<dbReference type="SMART" id="SM01019">
    <property type="entry name" value="B3"/>
    <property type="match status" value="1"/>
</dbReference>
<keyword evidence="8 9" id="KW-0927">Auxin signaling pathway</keyword>
<comment type="subcellular location">
    <subcellularLocation>
        <location evidence="2 9">Nucleus</location>
    </subcellularLocation>
</comment>
<evidence type="ECO:0000313" key="13">
    <source>
        <dbReference type="Proteomes" id="UP000663760"/>
    </source>
</evidence>
<reference evidence="12" key="1">
    <citation type="submission" date="2020-02" db="EMBL/GenBank/DDBJ databases">
        <authorList>
            <person name="Scholz U."/>
            <person name="Mascher M."/>
            <person name="Fiebig A."/>
        </authorList>
    </citation>
    <scope>NUCLEOTIDE SEQUENCE</scope>
</reference>
<dbReference type="InterPro" id="IPR010525">
    <property type="entry name" value="ARF_dom"/>
</dbReference>
<evidence type="ECO:0000256" key="3">
    <source>
        <dbReference type="ARBA" id="ARBA00007853"/>
    </source>
</evidence>
<dbReference type="FunFam" id="2.40.330.10:FF:000001">
    <property type="entry name" value="Auxin response factor"/>
    <property type="match status" value="1"/>
</dbReference>
<dbReference type="AlphaFoldDB" id="A0A7I8L7F8"/>
<sequence>MASDSAAAVAVEDFSVNPDIWEACAGRSGTIPAVGTSVYYFPQGHAEQALGEVDWESEAEDLSFFPCRVTGVQHLASRSSNEVFAKIRLERDFMYPKPFSSAGGVSSEGVDREEEKLVFVAKVLTPSDANNGGAFSVPRLCADRVFPSLDYTKDNPSQALFVRDLEGNELRFQHIYRGTPRRHLLTTYWAAFVNNKKLIAGDTVIFIKDRTGQIYVGLRRTERSGASAGFPRGLPRVGPSVMLATTGECSTSGQLFSRNRRGRVTPQSVLEVVRAASMGRPFEVTYYPTGGFPEFVLRRNQVDQALNKLWFPGIMVKSQMGAEDSTRMPCFQGAVTDIITHPRPFVRSPWRTLEVTWDEQDGQRNSKMVNPWEMEKIHGPRDLTRPPIAKFRATMNSELNKSPVVAPARNPSASQQDVFPDDGIQGVRHDLISSGTSDYRPNGDHLSAAPPEGESSLGSSPTGNQTVTIRLMGNDICVDVPTPVAEGGGESSSEKEKKCAHENKLIHFFLPNPKQETEKEGQKNLSGESFA</sequence>
<keyword evidence="5 9" id="KW-0238">DNA-binding</keyword>
<protein>
    <recommendedName>
        <fullName evidence="9">Auxin response factor</fullName>
    </recommendedName>
</protein>
<evidence type="ECO:0000256" key="5">
    <source>
        <dbReference type="ARBA" id="ARBA00023125"/>
    </source>
</evidence>
<dbReference type="Pfam" id="PF02362">
    <property type="entry name" value="B3"/>
    <property type="match status" value="1"/>
</dbReference>
<dbReference type="PANTHER" id="PTHR31384">
    <property type="entry name" value="AUXIN RESPONSE FACTOR 4-RELATED"/>
    <property type="match status" value="1"/>
</dbReference>
<dbReference type="CDD" id="cd10017">
    <property type="entry name" value="B3_DNA"/>
    <property type="match status" value="1"/>
</dbReference>
<keyword evidence="7 9" id="KW-0539">Nucleus</keyword>
<comment type="similarity">
    <text evidence="3 9">Belongs to the ARF family.</text>
</comment>
<evidence type="ECO:0000256" key="8">
    <source>
        <dbReference type="ARBA" id="ARBA00023294"/>
    </source>
</evidence>
<evidence type="ECO:0000256" key="2">
    <source>
        <dbReference type="ARBA" id="ARBA00004123"/>
    </source>
</evidence>
<evidence type="ECO:0000256" key="9">
    <source>
        <dbReference type="RuleBase" id="RU004561"/>
    </source>
</evidence>
<dbReference type="OrthoDB" id="1414159at2759"/>
<dbReference type="InterPro" id="IPR003340">
    <property type="entry name" value="B3_DNA-bd"/>
</dbReference>
<proteinExistence type="inferred from homology"/>
<dbReference type="InterPro" id="IPR015300">
    <property type="entry name" value="DNA-bd_pseudobarrel_sf"/>
</dbReference>
<organism evidence="12 13">
    <name type="scientific">Spirodela intermedia</name>
    <name type="common">Intermediate duckweed</name>
    <dbReference type="NCBI Taxonomy" id="51605"/>
    <lineage>
        <taxon>Eukaryota</taxon>
        <taxon>Viridiplantae</taxon>
        <taxon>Streptophyta</taxon>
        <taxon>Embryophyta</taxon>
        <taxon>Tracheophyta</taxon>
        <taxon>Spermatophyta</taxon>
        <taxon>Magnoliopsida</taxon>
        <taxon>Liliopsida</taxon>
        <taxon>Araceae</taxon>
        <taxon>Lemnoideae</taxon>
        <taxon>Spirodela</taxon>
    </lineage>
</organism>
<dbReference type="GO" id="GO:0006355">
    <property type="term" value="P:regulation of DNA-templated transcription"/>
    <property type="evidence" value="ECO:0007669"/>
    <property type="project" value="InterPro"/>
</dbReference>
<dbReference type="GO" id="GO:0005634">
    <property type="term" value="C:nucleus"/>
    <property type="evidence" value="ECO:0007669"/>
    <property type="project" value="UniProtKB-SubCell"/>
</dbReference>
<dbReference type="Gene3D" id="2.30.30.1040">
    <property type="match status" value="1"/>
</dbReference>
<dbReference type="PANTHER" id="PTHR31384:SF94">
    <property type="entry name" value="AUXIN RESPONSE FACTOR 17"/>
    <property type="match status" value="1"/>
</dbReference>
<evidence type="ECO:0000256" key="4">
    <source>
        <dbReference type="ARBA" id="ARBA00023015"/>
    </source>
</evidence>
<keyword evidence="13" id="KW-1185">Reference proteome</keyword>
<evidence type="ECO:0000256" key="10">
    <source>
        <dbReference type="SAM" id="MobiDB-lite"/>
    </source>
</evidence>
<feature type="domain" description="TF-B3" evidence="11">
    <location>
        <begin position="120"/>
        <end position="222"/>
    </location>
</feature>
<feature type="region of interest" description="Disordered" evidence="10">
    <location>
        <begin position="400"/>
        <end position="466"/>
    </location>
</feature>
<evidence type="ECO:0000256" key="1">
    <source>
        <dbReference type="ARBA" id="ARBA00003182"/>
    </source>
</evidence>
<feature type="region of interest" description="Disordered" evidence="10">
    <location>
        <begin position="509"/>
        <end position="531"/>
    </location>
</feature>
<dbReference type="InterPro" id="IPR044835">
    <property type="entry name" value="ARF_plant"/>
</dbReference>
<comment type="subunit">
    <text evidence="9">Homodimers and heterodimers.</text>
</comment>
<evidence type="ECO:0000256" key="6">
    <source>
        <dbReference type="ARBA" id="ARBA00023163"/>
    </source>
</evidence>
<feature type="compositionally biased region" description="Low complexity" evidence="10">
    <location>
        <begin position="450"/>
        <end position="461"/>
    </location>
</feature>
<dbReference type="Proteomes" id="UP000663760">
    <property type="component" value="Chromosome 11"/>
</dbReference>
<dbReference type="PROSITE" id="PS50863">
    <property type="entry name" value="B3"/>
    <property type="match status" value="1"/>
</dbReference>
<evidence type="ECO:0000256" key="7">
    <source>
        <dbReference type="ARBA" id="ARBA00023242"/>
    </source>
</evidence>
<comment type="function">
    <text evidence="1 9">Auxin response factors (ARFs) are transcriptional factors that bind specifically to the DNA sequence 5'-TGTCTC-3' found in the auxin-responsive promoter elements (AuxREs).</text>
</comment>
<gene>
    <name evidence="12" type="ORF">SI8410_11015926</name>
</gene>
<evidence type="ECO:0000313" key="12">
    <source>
        <dbReference type="EMBL" id="CAA7405248.1"/>
    </source>
</evidence>
<dbReference type="GO" id="GO:0009734">
    <property type="term" value="P:auxin-activated signaling pathway"/>
    <property type="evidence" value="ECO:0007669"/>
    <property type="project" value="UniProtKB-KW"/>
</dbReference>
<evidence type="ECO:0000259" key="11">
    <source>
        <dbReference type="PROSITE" id="PS50863"/>
    </source>
</evidence>
<name>A0A7I8L7F8_SPIIN</name>
<dbReference type="SUPFAM" id="SSF101936">
    <property type="entry name" value="DNA-binding pseudobarrel domain"/>
    <property type="match status" value="1"/>
</dbReference>
<keyword evidence="6 9" id="KW-0804">Transcription</keyword>
<accession>A0A7I8L7F8</accession>
<dbReference type="GO" id="GO:0003677">
    <property type="term" value="F:DNA binding"/>
    <property type="evidence" value="ECO:0007669"/>
    <property type="project" value="UniProtKB-KW"/>
</dbReference>
<dbReference type="Pfam" id="PF06507">
    <property type="entry name" value="ARF_AD"/>
    <property type="match status" value="1"/>
</dbReference>